<dbReference type="AlphaFoldDB" id="A0A6G0VKW1"/>
<dbReference type="OrthoDB" id="6626476at2759"/>
<accession>A0A6G0VKW1</accession>
<protein>
    <submittedName>
        <fullName evidence="1">Uncharacterized protein</fullName>
    </submittedName>
</protein>
<evidence type="ECO:0000313" key="1">
    <source>
        <dbReference type="EMBL" id="KAF0694244.1"/>
    </source>
</evidence>
<gene>
    <name evidence="1" type="ORF">FWK35_00037167</name>
</gene>
<reference evidence="1 2" key="1">
    <citation type="submission" date="2019-08" db="EMBL/GenBank/DDBJ databases">
        <title>Whole genome of Aphis craccivora.</title>
        <authorList>
            <person name="Voronova N.V."/>
            <person name="Shulinski R.S."/>
            <person name="Bandarenka Y.V."/>
            <person name="Zhorov D.G."/>
            <person name="Warner D."/>
        </authorList>
    </citation>
    <scope>NUCLEOTIDE SEQUENCE [LARGE SCALE GENOMIC DNA]</scope>
    <source>
        <strain evidence="1">180601</strain>
        <tissue evidence="1">Whole Body</tissue>
    </source>
</reference>
<dbReference type="Proteomes" id="UP000478052">
    <property type="component" value="Unassembled WGS sequence"/>
</dbReference>
<sequence>MDCLYIGKFNETHTEYNKKRRLIGTAKEKALTSIIDKNIACQTYREKEALRLMKIGDPEPAIIPTANSLRLLKSRKIASNRRNEDTFISLAMMKKESEFKNVLHSMGYEPFYIHYHSAEQIAIYRSYCQITKNPKIVIDATGSVIKSFSKCGIEENKTKPLLLYEALVYDAQKHQNFTVTNMISESHTNISISNWLQNWLNCDIPKPKEAVCDHSIALLSALVKSFTQYSTLQDYLRACARLLTEDEFDYHTIPRCFIRIDVAHFIKIASKWTPLKSITRLAREMILRAIGLLIKCKTLNEIRVLLLSLFVLLTNETNG</sequence>
<name>A0A6G0VKW1_APHCR</name>
<organism evidence="1 2">
    <name type="scientific">Aphis craccivora</name>
    <name type="common">Cowpea aphid</name>
    <dbReference type="NCBI Taxonomy" id="307492"/>
    <lineage>
        <taxon>Eukaryota</taxon>
        <taxon>Metazoa</taxon>
        <taxon>Ecdysozoa</taxon>
        <taxon>Arthropoda</taxon>
        <taxon>Hexapoda</taxon>
        <taxon>Insecta</taxon>
        <taxon>Pterygota</taxon>
        <taxon>Neoptera</taxon>
        <taxon>Paraneoptera</taxon>
        <taxon>Hemiptera</taxon>
        <taxon>Sternorrhyncha</taxon>
        <taxon>Aphidomorpha</taxon>
        <taxon>Aphidoidea</taxon>
        <taxon>Aphididae</taxon>
        <taxon>Aphidini</taxon>
        <taxon>Aphis</taxon>
        <taxon>Aphis</taxon>
    </lineage>
</organism>
<comment type="caution">
    <text evidence="1">The sequence shown here is derived from an EMBL/GenBank/DDBJ whole genome shotgun (WGS) entry which is preliminary data.</text>
</comment>
<dbReference type="EMBL" id="VUJU01015385">
    <property type="protein sequence ID" value="KAF0694244.1"/>
    <property type="molecule type" value="Genomic_DNA"/>
</dbReference>
<proteinExistence type="predicted"/>
<keyword evidence="2" id="KW-1185">Reference proteome</keyword>
<feature type="non-terminal residue" evidence="1">
    <location>
        <position position="319"/>
    </location>
</feature>
<evidence type="ECO:0000313" key="2">
    <source>
        <dbReference type="Proteomes" id="UP000478052"/>
    </source>
</evidence>